<accession>A0A0M4ETB1</accession>
<dbReference type="OrthoDB" id="5034579at2759"/>
<evidence type="ECO:0000313" key="9">
    <source>
        <dbReference type="EMBL" id="ALC46055.1"/>
    </source>
</evidence>
<comment type="function">
    <text evidence="6">Catalyzes the first and rate-limiting step of polyamine biosynthesis that converts ornithine into putrescine, which is the precursor for the polyamines, spermidine and spermine. Polyamines are essential for cell proliferation and are implicated in cellular processes, ranging from DNA replication to apoptosis.</text>
</comment>
<dbReference type="AlphaFoldDB" id="A0A0M4ETB1"/>
<dbReference type="SUPFAM" id="SSF50621">
    <property type="entry name" value="Alanine racemase C-terminal domain-like"/>
    <property type="match status" value="1"/>
</dbReference>
<evidence type="ECO:0000256" key="6">
    <source>
        <dbReference type="ARBA" id="ARBA00037173"/>
    </source>
</evidence>
<organism evidence="9 10">
    <name type="scientific">Drosophila busckii</name>
    <name type="common">Fruit fly</name>
    <dbReference type="NCBI Taxonomy" id="30019"/>
    <lineage>
        <taxon>Eukaryota</taxon>
        <taxon>Metazoa</taxon>
        <taxon>Ecdysozoa</taxon>
        <taxon>Arthropoda</taxon>
        <taxon>Hexapoda</taxon>
        <taxon>Insecta</taxon>
        <taxon>Pterygota</taxon>
        <taxon>Neoptera</taxon>
        <taxon>Endopterygota</taxon>
        <taxon>Diptera</taxon>
        <taxon>Brachycera</taxon>
        <taxon>Muscomorpha</taxon>
        <taxon>Ephydroidea</taxon>
        <taxon>Drosophilidae</taxon>
        <taxon>Drosophila</taxon>
    </lineage>
</organism>
<dbReference type="InterPro" id="IPR000183">
    <property type="entry name" value="Orn/DAP/Arg_de-COase"/>
</dbReference>
<dbReference type="Pfam" id="PF02784">
    <property type="entry name" value="Orn_Arg_deC_N"/>
    <property type="match status" value="1"/>
</dbReference>
<comment type="similarity">
    <text evidence="2">Belongs to the Orn/Lys/Arg decarboxylase class-II family.</text>
</comment>
<dbReference type="SUPFAM" id="SSF51419">
    <property type="entry name" value="PLP-binding barrel"/>
    <property type="match status" value="1"/>
</dbReference>
<dbReference type="GO" id="GO:0005737">
    <property type="term" value="C:cytoplasm"/>
    <property type="evidence" value="ECO:0007669"/>
    <property type="project" value="TreeGrafter"/>
</dbReference>
<dbReference type="InterPro" id="IPR002433">
    <property type="entry name" value="Orn_de-COase"/>
</dbReference>
<evidence type="ECO:0000259" key="8">
    <source>
        <dbReference type="Pfam" id="PF02784"/>
    </source>
</evidence>
<gene>
    <name evidence="9" type="ORF">Dbus_chr3Rg805</name>
</gene>
<dbReference type="GO" id="GO:0004586">
    <property type="term" value="F:ornithine decarboxylase activity"/>
    <property type="evidence" value="ECO:0007669"/>
    <property type="project" value="TreeGrafter"/>
</dbReference>
<evidence type="ECO:0000256" key="5">
    <source>
        <dbReference type="ARBA" id="ARBA00023239"/>
    </source>
</evidence>
<keyword evidence="10" id="KW-1185">Reference proteome</keyword>
<dbReference type="InterPro" id="IPR029066">
    <property type="entry name" value="PLP-binding_barrel"/>
</dbReference>
<evidence type="ECO:0000256" key="3">
    <source>
        <dbReference type="ARBA" id="ARBA00022898"/>
    </source>
</evidence>
<reference evidence="9 10" key="1">
    <citation type="submission" date="2015-08" db="EMBL/GenBank/DDBJ databases">
        <title>Ancestral chromatin configuration constrains chromatin evolution on differentiating sex chromosomes in Drosophila.</title>
        <authorList>
            <person name="Zhou Q."/>
            <person name="Bachtrog D."/>
        </authorList>
    </citation>
    <scope>NUCLEOTIDE SEQUENCE [LARGE SCALE GENOMIC DNA]</scope>
    <source>
        <tissue evidence="9">Whole larvae</tissue>
    </source>
</reference>
<feature type="domain" description="Orn/DAP/Arg decarboxylase 2 N-terminal" evidence="8">
    <location>
        <begin position="41"/>
        <end position="273"/>
    </location>
</feature>
<evidence type="ECO:0000256" key="4">
    <source>
        <dbReference type="ARBA" id="ARBA00023115"/>
    </source>
</evidence>
<evidence type="ECO:0000256" key="7">
    <source>
        <dbReference type="PIRSR" id="PIRSR600183-50"/>
    </source>
</evidence>
<dbReference type="PRINTS" id="PR01179">
    <property type="entry name" value="ODADCRBXLASE"/>
</dbReference>
<evidence type="ECO:0000256" key="2">
    <source>
        <dbReference type="ARBA" id="ARBA00008872"/>
    </source>
</evidence>
<dbReference type="GO" id="GO:0033387">
    <property type="term" value="P:putrescine biosynthetic process from arginine, via ornithine"/>
    <property type="evidence" value="ECO:0007669"/>
    <property type="project" value="TreeGrafter"/>
</dbReference>
<dbReference type="CDD" id="cd00622">
    <property type="entry name" value="PLPDE_III_ODC"/>
    <property type="match status" value="1"/>
</dbReference>
<name>A0A0M4ETB1_DROBS</name>
<dbReference type="STRING" id="30019.A0A0M4ETB1"/>
<dbReference type="SMR" id="A0A0M4ETB1"/>
<dbReference type="PRINTS" id="PR01182">
    <property type="entry name" value="ORNDCRBXLASE"/>
</dbReference>
<dbReference type="FunFam" id="3.20.20.10:FF:000005">
    <property type="entry name" value="Ornithine decarboxylase"/>
    <property type="match status" value="1"/>
</dbReference>
<keyword evidence="5" id="KW-0456">Lyase</keyword>
<evidence type="ECO:0000256" key="1">
    <source>
        <dbReference type="ARBA" id="ARBA00001933"/>
    </source>
</evidence>
<keyword evidence="3 7" id="KW-0663">Pyridoxal phosphate</keyword>
<dbReference type="Gene3D" id="3.20.20.10">
    <property type="entry name" value="Alanine racemase"/>
    <property type="match status" value="1"/>
</dbReference>
<feature type="active site" description="Proton donor" evidence="7">
    <location>
        <position position="343"/>
    </location>
</feature>
<dbReference type="EMBL" id="CP012526">
    <property type="protein sequence ID" value="ALC46055.1"/>
    <property type="molecule type" value="Genomic_DNA"/>
</dbReference>
<dbReference type="OMA" id="NDGLYGC"/>
<proteinExistence type="inferred from homology"/>
<sequence length="395" mass="44952">MRTLRENKINFYKNELNFRKIAQELYKDNATEHSIYICDLTKVQRQFELWQDCLPNIKPYYAVKTNNDALVVKTLAELGAGFDCASVEEMQMVLEAGVTGDRIIFAHPCKPLSHLQYAQQHQINISTVDTEFELFKLKQHFPNSDIVLRFRSDAKICGWPLGKKFGCEAQTDTAALILLARSLQLKIAGTSFHVGCECEDLEAFVRALSTARELYDVGKMLGYDMNFVDIGGGYHGGNNEFFKKIAKTISSSLDLYFGNEPIKCISEPGRYFVEAAFTLVCKITGKREMRNALGQLESIMYFINDGKYGSFIDTGRDFSNVMYFSENHLEQQKYKTTIWGPTCDSTDKIVDNLYLPRLHRGDLLAFPNMGAYTLCLASKFNGIPLPKVVYYQQQN</sequence>
<comment type="cofactor">
    <cofactor evidence="1 7">
        <name>pyridoxal 5'-phosphate</name>
        <dbReference type="ChEBI" id="CHEBI:597326"/>
    </cofactor>
</comment>
<protein>
    <submittedName>
        <fullName evidence="9">Odc1</fullName>
    </submittedName>
</protein>
<evidence type="ECO:0000313" key="10">
    <source>
        <dbReference type="Proteomes" id="UP000494163"/>
    </source>
</evidence>
<dbReference type="Proteomes" id="UP000494163">
    <property type="component" value="Chromosome 3R"/>
</dbReference>
<feature type="modified residue" description="N6-(pyridoxal phosphate)lysine" evidence="7">
    <location>
        <position position="64"/>
    </location>
</feature>
<dbReference type="PANTHER" id="PTHR11482:SF6">
    <property type="entry name" value="ORNITHINE DECARBOXYLASE 1-RELATED"/>
    <property type="match status" value="1"/>
</dbReference>
<dbReference type="InterPro" id="IPR009006">
    <property type="entry name" value="Ala_racemase/Decarboxylase_C"/>
</dbReference>
<dbReference type="Gene3D" id="2.40.37.10">
    <property type="entry name" value="Lyase, Ornithine Decarboxylase, Chain A, domain 1"/>
    <property type="match status" value="1"/>
</dbReference>
<dbReference type="InterPro" id="IPR022644">
    <property type="entry name" value="De-COase2_N"/>
</dbReference>
<dbReference type="PANTHER" id="PTHR11482">
    <property type="entry name" value="ARGININE/DIAMINOPIMELATE/ORNITHINE DECARBOXYLASE"/>
    <property type="match status" value="1"/>
</dbReference>
<keyword evidence="4" id="KW-0620">Polyamine biosynthesis</keyword>